<accession>A0A2U3MXB9</accession>
<dbReference type="Proteomes" id="UP000245974">
    <property type="component" value="Unassembled WGS sequence"/>
</dbReference>
<dbReference type="InParanoid" id="A0A2U3MXB9"/>
<sequence length="214" mass="24996">MLLKTEINRIKPILSFLLYGLLASNISHAQIIDCEKAPKSQKLCQADFNVLRDELDSHYLTAYLITDAPIRLLNDTNKLWLNYAQQCKTNNCLKNQLDNRVEDFNFYTSMNQSLTQHYLKYENGKISKLPIHIQVHQLSKDRIKIEGLAFRNPNNKKDTQTIALLAYTTPKQKSEVLDNERNCKYQLNFQKAILEIKTMQKGCEKFTGIYRLYD</sequence>
<name>A0A2U3MXB9_9GAMM</name>
<dbReference type="AlphaFoldDB" id="A0A2U3MXB9"/>
<organism evidence="1 2">
    <name type="scientific">Acinetobacter stercoris</name>
    <dbReference type="NCBI Taxonomy" id="2126983"/>
    <lineage>
        <taxon>Bacteria</taxon>
        <taxon>Pseudomonadati</taxon>
        <taxon>Pseudomonadota</taxon>
        <taxon>Gammaproteobacteria</taxon>
        <taxon>Moraxellales</taxon>
        <taxon>Moraxellaceae</taxon>
        <taxon>Acinetobacter</taxon>
    </lineage>
</organism>
<evidence type="ECO:0000313" key="1">
    <source>
        <dbReference type="EMBL" id="SPL70082.1"/>
    </source>
</evidence>
<dbReference type="OrthoDB" id="6696515at2"/>
<protein>
    <recommendedName>
        <fullName evidence="3">DUF1311 domain-containing protein</fullName>
    </recommendedName>
</protein>
<gene>
    <name evidence="1" type="ORF">KPC_1260</name>
</gene>
<evidence type="ECO:0000313" key="2">
    <source>
        <dbReference type="Proteomes" id="UP000245974"/>
    </source>
</evidence>
<evidence type="ECO:0008006" key="3">
    <source>
        <dbReference type="Google" id="ProtNLM"/>
    </source>
</evidence>
<dbReference type="EMBL" id="OOGT01000041">
    <property type="protein sequence ID" value="SPL70082.1"/>
    <property type="molecule type" value="Genomic_DNA"/>
</dbReference>
<proteinExistence type="predicted"/>
<keyword evidence="2" id="KW-1185">Reference proteome</keyword>
<dbReference type="RefSeq" id="WP_121973583.1">
    <property type="nucleotide sequence ID" value="NZ_OOGT01000041.1"/>
</dbReference>
<reference evidence="2" key="1">
    <citation type="submission" date="2018-03" db="EMBL/GenBank/DDBJ databases">
        <authorList>
            <person name="Blom J."/>
        </authorList>
    </citation>
    <scope>NUCLEOTIDE SEQUENCE [LARGE SCALE GENOMIC DNA]</scope>
    <source>
        <strain evidence="2">KPC-SM-21</strain>
    </source>
</reference>